<feature type="non-terminal residue" evidence="1">
    <location>
        <position position="53"/>
    </location>
</feature>
<name>A0A844ENM7_9LACO</name>
<dbReference type="Proteomes" id="UP000491237">
    <property type="component" value="Unassembled WGS sequence"/>
</dbReference>
<sequence length="53" mass="5782">MAKKLIGIDLGGTTTKFAFIDTKGNILAKWRIPTDISEHGSHIVPNMIKSISD</sequence>
<gene>
    <name evidence="1" type="ORF">GKC44_11130</name>
</gene>
<dbReference type="EMBL" id="WKKY01000600">
    <property type="protein sequence ID" value="MSE21773.1"/>
    <property type="molecule type" value="Genomic_DNA"/>
</dbReference>
<dbReference type="Gene3D" id="3.30.420.40">
    <property type="match status" value="1"/>
</dbReference>
<protein>
    <submittedName>
        <fullName evidence="1">Glucokinase</fullName>
    </submittedName>
</protein>
<reference evidence="1 2" key="1">
    <citation type="submission" date="2019-11" db="EMBL/GenBank/DDBJ databases">
        <title>Draft Genome Sequence of Plant Growth-Promoting Rhizosphere-Associated Bacteria.</title>
        <authorList>
            <person name="Vasilyev I.Y."/>
            <person name="Radchenko V."/>
            <person name="Ilnitskaya E.V."/>
        </authorList>
    </citation>
    <scope>NUCLEOTIDE SEQUENCE [LARGE SCALE GENOMIC DNA]</scope>
    <source>
        <strain evidence="1 2">VRA_07sq_f</strain>
    </source>
</reference>
<dbReference type="GO" id="GO:0016301">
    <property type="term" value="F:kinase activity"/>
    <property type="evidence" value="ECO:0007669"/>
    <property type="project" value="UniProtKB-KW"/>
</dbReference>
<organism evidence="1 2">
    <name type="scientific">Lentilactobacillus parabuchneri</name>
    <dbReference type="NCBI Taxonomy" id="152331"/>
    <lineage>
        <taxon>Bacteria</taxon>
        <taxon>Bacillati</taxon>
        <taxon>Bacillota</taxon>
        <taxon>Bacilli</taxon>
        <taxon>Lactobacillales</taxon>
        <taxon>Lactobacillaceae</taxon>
        <taxon>Lentilactobacillus</taxon>
    </lineage>
</organism>
<keyword evidence="1" id="KW-0808">Transferase</keyword>
<dbReference type="AlphaFoldDB" id="A0A844ENM7"/>
<comment type="caution">
    <text evidence="1">The sequence shown here is derived from an EMBL/GenBank/DDBJ whole genome shotgun (WGS) entry which is preliminary data.</text>
</comment>
<dbReference type="SUPFAM" id="SSF53067">
    <property type="entry name" value="Actin-like ATPase domain"/>
    <property type="match status" value="1"/>
</dbReference>
<evidence type="ECO:0000313" key="1">
    <source>
        <dbReference type="EMBL" id="MSE21773.1"/>
    </source>
</evidence>
<evidence type="ECO:0000313" key="2">
    <source>
        <dbReference type="Proteomes" id="UP000491237"/>
    </source>
</evidence>
<dbReference type="InterPro" id="IPR043129">
    <property type="entry name" value="ATPase_NBD"/>
</dbReference>
<keyword evidence="1" id="KW-0418">Kinase</keyword>
<accession>A0A844ENM7</accession>
<proteinExistence type="predicted"/>